<dbReference type="PANTHER" id="PTHR43177:SF3">
    <property type="entry name" value="PROTEIN NRFC HOMOLOG"/>
    <property type="match status" value="1"/>
</dbReference>
<keyword evidence="3" id="KW-0408">Iron</keyword>
<accession>A0ABS2WQ57</accession>
<dbReference type="PROSITE" id="PS51379">
    <property type="entry name" value="4FE4S_FER_2"/>
    <property type="match status" value="3"/>
</dbReference>
<reference evidence="7" key="1">
    <citation type="submission" date="2021-02" db="EMBL/GenBank/DDBJ databases">
        <title>Sulfurospirillum tamanensis sp. nov.</title>
        <authorList>
            <person name="Merkel A.Y."/>
        </authorList>
    </citation>
    <scope>NUCLEOTIDE SEQUENCE [LARGE SCALE GENOMIC DNA]</scope>
    <source>
        <strain evidence="7">T05b</strain>
    </source>
</reference>
<dbReference type="CDD" id="cd10551">
    <property type="entry name" value="PsrB"/>
    <property type="match status" value="1"/>
</dbReference>
<gene>
    <name evidence="6" type="ORF">JWV37_03425</name>
</gene>
<dbReference type="InterPro" id="IPR017896">
    <property type="entry name" value="4Fe4S_Fe-S-bd"/>
</dbReference>
<keyword evidence="1" id="KW-0004">4Fe-4S</keyword>
<evidence type="ECO:0000256" key="4">
    <source>
        <dbReference type="ARBA" id="ARBA00023014"/>
    </source>
</evidence>
<proteinExistence type="predicted"/>
<dbReference type="Gene3D" id="3.30.70.20">
    <property type="match status" value="2"/>
</dbReference>
<keyword evidence="2" id="KW-0479">Metal-binding</keyword>
<dbReference type="SUPFAM" id="SSF54862">
    <property type="entry name" value="4Fe-4S ferredoxins"/>
    <property type="match status" value="1"/>
</dbReference>
<protein>
    <submittedName>
        <fullName evidence="6">4Fe-4S dicluster domain-containing protein</fullName>
    </submittedName>
</protein>
<keyword evidence="4" id="KW-0411">Iron-sulfur</keyword>
<feature type="domain" description="4Fe-4S ferredoxin-type" evidence="5">
    <location>
        <begin position="87"/>
        <end position="116"/>
    </location>
</feature>
<evidence type="ECO:0000256" key="3">
    <source>
        <dbReference type="ARBA" id="ARBA00023004"/>
    </source>
</evidence>
<dbReference type="Proteomes" id="UP000703590">
    <property type="component" value="Unassembled WGS sequence"/>
</dbReference>
<feature type="domain" description="4Fe-4S ferredoxin-type" evidence="5">
    <location>
        <begin position="4"/>
        <end position="34"/>
    </location>
</feature>
<dbReference type="PANTHER" id="PTHR43177">
    <property type="entry name" value="PROTEIN NRFC"/>
    <property type="match status" value="1"/>
</dbReference>
<name>A0ABS2WQ57_9BACT</name>
<dbReference type="Pfam" id="PF13247">
    <property type="entry name" value="Fer4_11"/>
    <property type="match status" value="1"/>
</dbReference>
<evidence type="ECO:0000256" key="2">
    <source>
        <dbReference type="ARBA" id="ARBA00022723"/>
    </source>
</evidence>
<evidence type="ECO:0000259" key="5">
    <source>
        <dbReference type="PROSITE" id="PS51379"/>
    </source>
</evidence>
<dbReference type="InterPro" id="IPR050954">
    <property type="entry name" value="ET_IronSulfur_Cluster-Binding"/>
</dbReference>
<organism evidence="6 7">
    <name type="scientific">Sulfurospirillum tamanense</name>
    <dbReference type="NCBI Taxonomy" id="2813362"/>
    <lineage>
        <taxon>Bacteria</taxon>
        <taxon>Pseudomonadati</taxon>
        <taxon>Campylobacterota</taxon>
        <taxon>Epsilonproteobacteria</taxon>
        <taxon>Campylobacterales</taxon>
        <taxon>Sulfurospirillaceae</taxon>
        <taxon>Sulfurospirillum</taxon>
    </lineage>
</organism>
<sequence>MATYGMALDYKNCINCKACEVACKKENGIQLGADKYRIWVGVKEEVGEFPNISIASQTYHPSQCQQCSDAPCQSVCPTNATYYDANGVVRVDYEKCILCTYCMTACPYDARYVDDRTHTVDKCNFCSSSRLAKGDTRTACQTTCPTKVRTFGDIDDPKSEISQLLAKREHFTLKTHLGTKPKLFYLT</sequence>
<evidence type="ECO:0000256" key="1">
    <source>
        <dbReference type="ARBA" id="ARBA00022485"/>
    </source>
</evidence>
<evidence type="ECO:0000313" key="7">
    <source>
        <dbReference type="Proteomes" id="UP000703590"/>
    </source>
</evidence>
<feature type="domain" description="4Fe-4S ferredoxin-type" evidence="5">
    <location>
        <begin position="55"/>
        <end position="86"/>
    </location>
</feature>
<dbReference type="PROSITE" id="PS00198">
    <property type="entry name" value="4FE4S_FER_1"/>
    <property type="match status" value="1"/>
</dbReference>
<dbReference type="RefSeq" id="WP_205458297.1">
    <property type="nucleotide sequence ID" value="NZ_JAFHKK010000004.1"/>
</dbReference>
<reference evidence="6 7" key="2">
    <citation type="submission" date="2021-02" db="EMBL/GenBank/DDBJ databases">
        <title>Sulfurospirillum tamanensis sp. nov.</title>
        <authorList>
            <person name="Frolova A."/>
            <person name="Merkel A."/>
            <person name="Slobodkin A."/>
        </authorList>
    </citation>
    <scope>NUCLEOTIDE SEQUENCE [LARGE SCALE GENOMIC DNA]</scope>
    <source>
        <strain evidence="6 7">T05b</strain>
    </source>
</reference>
<comment type="caution">
    <text evidence="6">The sequence shown here is derived from an EMBL/GenBank/DDBJ whole genome shotgun (WGS) entry which is preliminary data.</text>
</comment>
<dbReference type="InterPro" id="IPR017900">
    <property type="entry name" value="4Fe4S_Fe_S_CS"/>
</dbReference>
<keyword evidence="7" id="KW-1185">Reference proteome</keyword>
<evidence type="ECO:0000313" key="6">
    <source>
        <dbReference type="EMBL" id="MBN2963822.1"/>
    </source>
</evidence>
<dbReference type="EMBL" id="JAFHKK010000004">
    <property type="protein sequence ID" value="MBN2963822.1"/>
    <property type="molecule type" value="Genomic_DNA"/>
</dbReference>